<dbReference type="Pfam" id="PF10105">
    <property type="entry name" value="DUF2344"/>
    <property type="match status" value="1"/>
</dbReference>
<evidence type="ECO:0000313" key="2">
    <source>
        <dbReference type="EMBL" id="QPC80689.1"/>
    </source>
</evidence>
<reference evidence="2 3" key="1">
    <citation type="submission" date="2020-02" db="EMBL/GenBank/DDBJ databases">
        <authorList>
            <person name="Zheng R.K."/>
            <person name="Sun C.M."/>
        </authorList>
    </citation>
    <scope>NUCLEOTIDE SEQUENCE [LARGE SCALE GENOMIC DNA]</scope>
    <source>
        <strain evidence="3">rifampicinis</strain>
    </source>
</reference>
<evidence type="ECO:0000313" key="3">
    <source>
        <dbReference type="Proteomes" id="UP000594468"/>
    </source>
</evidence>
<dbReference type="KEGG" id="pmet:G4Y79_13305"/>
<accession>A0A7S8E5J4</accession>
<dbReference type="AlphaFoldDB" id="A0A7S8E5J4"/>
<proteinExistence type="predicted"/>
<dbReference type="RefSeq" id="WP_195168764.1">
    <property type="nucleotide sequence ID" value="NZ_CP062983.1"/>
</dbReference>
<keyword evidence="3" id="KW-1185">Reference proteome</keyword>
<name>A0A7S8E5J4_9CHLR</name>
<organism evidence="2 3">
    <name type="scientific">Phototrophicus methaneseepsis</name>
    <dbReference type="NCBI Taxonomy" id="2710758"/>
    <lineage>
        <taxon>Bacteria</taxon>
        <taxon>Bacillati</taxon>
        <taxon>Chloroflexota</taxon>
        <taxon>Candidatus Thermofontia</taxon>
        <taxon>Phototrophicales</taxon>
        <taxon>Phototrophicaceae</taxon>
        <taxon>Phototrophicus</taxon>
    </lineage>
</organism>
<dbReference type="Proteomes" id="UP000594468">
    <property type="component" value="Chromosome"/>
</dbReference>
<dbReference type="NCBIfam" id="TIGR03936">
    <property type="entry name" value="sam_1_link_chp"/>
    <property type="match status" value="1"/>
</dbReference>
<protein>
    <submittedName>
        <fullName evidence="2">DUF2344 domain-containing protein</fullName>
    </submittedName>
</protein>
<dbReference type="EMBL" id="CP062983">
    <property type="protein sequence ID" value="QPC80689.1"/>
    <property type="molecule type" value="Genomic_DNA"/>
</dbReference>
<sequence length="217" mass="24817">MSDSPIAQRLRLTFGKMGNLKYTSNLDIAKVWERALRRANLPILYTQGFNARPRIQIAIALPLGITSECELIDVALKERIDYSDLPERIMEVSPDGLYVYDVKEVALHENALETEIESAEYRITFIDSIDTEQLQQTVETYMAQERIMKIERNRRGKKTAYDLRPLLYDLHVDDAGHLLAHVATGTRGNVRPDLLLSELGLGDAFVQVHRTKLHIRD</sequence>
<feature type="domain" description="DUF2344" evidence="1">
    <location>
        <begin position="9"/>
        <end position="192"/>
    </location>
</feature>
<evidence type="ECO:0000259" key="1">
    <source>
        <dbReference type="Pfam" id="PF10105"/>
    </source>
</evidence>
<dbReference type="InterPro" id="IPR018768">
    <property type="entry name" value="DUF2344"/>
</dbReference>
<gene>
    <name evidence="2" type="ORF">G4Y79_13305</name>
</gene>